<sequence length="248" mass="25517">METWMVLAAVAAGLVGACLQRVSGAGVGLVVTPVMVLLFGPVAGVLLTNATSIVSALLIMTTVWAGIDWKRLSQLAPIGVLGALVGATLVAELPAAWLQIVVGAVVLLTLVMTFSLPRLPEWTGPVPALSAGVVGGFLNTVAGVAMPAMVIFAQVSRWPQRAFAATMQPVFFLFGVFSVAIKLLLGAAVVEVLPPWWFFALVGLGVVVGIVLGTVLSRHVQAERARILAVVLAGVGAAVTVVRGILAL</sequence>
<feature type="transmembrane region" description="Helical" evidence="8">
    <location>
        <begin position="227"/>
        <end position="246"/>
    </location>
</feature>
<evidence type="ECO:0000256" key="5">
    <source>
        <dbReference type="ARBA" id="ARBA00022692"/>
    </source>
</evidence>
<evidence type="ECO:0000313" key="9">
    <source>
        <dbReference type="EMBL" id="WFP16041.1"/>
    </source>
</evidence>
<dbReference type="InterPro" id="IPR052017">
    <property type="entry name" value="TSUP"/>
</dbReference>
<reference evidence="9 10" key="1">
    <citation type="submission" date="2023-04" db="EMBL/GenBank/DDBJ databases">
        <title>Funneling lignin-derived compounds into biodiesel using alkali-halophilic Citricoccus sp. P2.</title>
        <authorList>
            <person name="Luo C.-B."/>
        </authorList>
    </citation>
    <scope>NUCLEOTIDE SEQUENCE [LARGE SCALE GENOMIC DNA]</scope>
    <source>
        <strain evidence="9 10">P2</strain>
    </source>
</reference>
<protein>
    <recommendedName>
        <fullName evidence="8">Probable membrane transporter protein</fullName>
    </recommendedName>
</protein>
<feature type="transmembrane region" description="Helical" evidence="8">
    <location>
        <begin position="128"/>
        <end position="150"/>
    </location>
</feature>
<dbReference type="Proteomes" id="UP001219037">
    <property type="component" value="Chromosome"/>
</dbReference>
<feature type="transmembrane region" description="Helical" evidence="8">
    <location>
        <begin position="34"/>
        <end position="67"/>
    </location>
</feature>
<name>A0ABY8H4H1_9MICC</name>
<feature type="transmembrane region" description="Helical" evidence="8">
    <location>
        <begin position="79"/>
        <end position="108"/>
    </location>
</feature>
<keyword evidence="5 8" id="KW-0812">Transmembrane</keyword>
<evidence type="ECO:0000256" key="3">
    <source>
        <dbReference type="ARBA" id="ARBA00022448"/>
    </source>
</evidence>
<evidence type="ECO:0000256" key="6">
    <source>
        <dbReference type="ARBA" id="ARBA00022989"/>
    </source>
</evidence>
<evidence type="ECO:0000256" key="1">
    <source>
        <dbReference type="ARBA" id="ARBA00004651"/>
    </source>
</evidence>
<dbReference type="InterPro" id="IPR002781">
    <property type="entry name" value="TM_pro_TauE-like"/>
</dbReference>
<comment type="similarity">
    <text evidence="2 8">Belongs to the 4-toluene sulfonate uptake permease (TSUP) (TC 2.A.102) family.</text>
</comment>
<feature type="transmembrane region" description="Helical" evidence="8">
    <location>
        <begin position="196"/>
        <end position="215"/>
    </location>
</feature>
<evidence type="ECO:0000256" key="7">
    <source>
        <dbReference type="ARBA" id="ARBA00023136"/>
    </source>
</evidence>
<dbReference type="Pfam" id="PF01925">
    <property type="entry name" value="TauE"/>
    <property type="match status" value="1"/>
</dbReference>
<evidence type="ECO:0000256" key="4">
    <source>
        <dbReference type="ARBA" id="ARBA00022475"/>
    </source>
</evidence>
<accession>A0ABY8H4H1</accession>
<dbReference type="RefSeq" id="WP_278157208.1">
    <property type="nucleotide sequence ID" value="NZ_CP121252.1"/>
</dbReference>
<proteinExistence type="inferred from homology"/>
<keyword evidence="3" id="KW-0813">Transport</keyword>
<dbReference type="EMBL" id="CP121252">
    <property type="protein sequence ID" value="WFP16041.1"/>
    <property type="molecule type" value="Genomic_DNA"/>
</dbReference>
<feature type="transmembrane region" description="Helical" evidence="8">
    <location>
        <begin position="170"/>
        <end position="190"/>
    </location>
</feature>
<dbReference type="PANTHER" id="PTHR30269:SF37">
    <property type="entry name" value="MEMBRANE TRANSPORTER PROTEIN"/>
    <property type="match status" value="1"/>
</dbReference>
<evidence type="ECO:0000256" key="2">
    <source>
        <dbReference type="ARBA" id="ARBA00009142"/>
    </source>
</evidence>
<gene>
    <name evidence="9" type="ORF">P8192_11670</name>
</gene>
<organism evidence="9 10">
    <name type="scientific">Citricoccus muralis</name>
    <dbReference type="NCBI Taxonomy" id="169134"/>
    <lineage>
        <taxon>Bacteria</taxon>
        <taxon>Bacillati</taxon>
        <taxon>Actinomycetota</taxon>
        <taxon>Actinomycetes</taxon>
        <taxon>Micrococcales</taxon>
        <taxon>Micrococcaceae</taxon>
        <taxon>Citricoccus</taxon>
    </lineage>
</organism>
<dbReference type="PANTHER" id="PTHR30269">
    <property type="entry name" value="TRANSMEMBRANE PROTEIN YFCA"/>
    <property type="match status" value="1"/>
</dbReference>
<keyword evidence="7 8" id="KW-0472">Membrane</keyword>
<evidence type="ECO:0000256" key="8">
    <source>
        <dbReference type="RuleBase" id="RU363041"/>
    </source>
</evidence>
<evidence type="ECO:0000313" key="10">
    <source>
        <dbReference type="Proteomes" id="UP001219037"/>
    </source>
</evidence>
<keyword evidence="6 8" id="KW-1133">Transmembrane helix</keyword>
<keyword evidence="10" id="KW-1185">Reference proteome</keyword>
<keyword evidence="4 8" id="KW-1003">Cell membrane</keyword>
<comment type="subcellular location">
    <subcellularLocation>
        <location evidence="1 8">Cell membrane</location>
        <topology evidence="1 8">Multi-pass membrane protein</topology>
    </subcellularLocation>
</comment>